<name>C7MLI1_CRYCD</name>
<proteinExistence type="predicted"/>
<accession>C7MLI1</accession>
<protein>
    <recommendedName>
        <fullName evidence="1">Putative Se/S carrier protein-like domain-containing protein</fullName>
    </recommendedName>
</protein>
<dbReference type="eggNOG" id="ENOG5030J8B">
    <property type="taxonomic scope" value="Bacteria"/>
</dbReference>
<evidence type="ECO:0000313" key="2">
    <source>
        <dbReference type="EMBL" id="ACU93787.1"/>
    </source>
</evidence>
<evidence type="ECO:0000313" key="3">
    <source>
        <dbReference type="Proteomes" id="UP000000954"/>
    </source>
</evidence>
<dbReference type="STRING" id="469378.Ccur_00540"/>
<sequence>MSSAGSALHKEHLIVPFDSTTDALALQACAQRYGLVGRLIPIPRTLSAGCGMAWKEPVAHRSLLEATLAAENLEHSAIVQMRLR</sequence>
<dbReference type="Proteomes" id="UP000000954">
    <property type="component" value="Chromosome"/>
</dbReference>
<organism evidence="2 3">
    <name type="scientific">Cryptobacterium curtum (strain ATCC 700683 / DSM 15641 / CCUG 43107 / 12-3)</name>
    <dbReference type="NCBI Taxonomy" id="469378"/>
    <lineage>
        <taxon>Bacteria</taxon>
        <taxon>Bacillati</taxon>
        <taxon>Actinomycetota</taxon>
        <taxon>Coriobacteriia</taxon>
        <taxon>Eggerthellales</taxon>
        <taxon>Eggerthellaceae</taxon>
        <taxon>Cryptobacterium</taxon>
    </lineage>
</organism>
<dbReference type="RefSeq" id="WP_012802476.1">
    <property type="nucleotide sequence ID" value="NC_013170.1"/>
</dbReference>
<dbReference type="OrthoDB" id="3192849at2"/>
<evidence type="ECO:0000259" key="1">
    <source>
        <dbReference type="Pfam" id="PF11823"/>
    </source>
</evidence>
<keyword evidence="3" id="KW-1185">Reference proteome</keyword>
<gene>
    <name evidence="2" type="ordered locus">Ccur_00540</name>
</gene>
<dbReference type="AlphaFoldDB" id="C7MLI1"/>
<dbReference type="HOGENOM" id="CLU_167443_0_0_11"/>
<dbReference type="InterPro" id="IPR021778">
    <property type="entry name" value="Se/S_carrier-like"/>
</dbReference>
<dbReference type="EMBL" id="CP001682">
    <property type="protein sequence ID" value="ACU93787.1"/>
    <property type="molecule type" value="Genomic_DNA"/>
</dbReference>
<dbReference type="KEGG" id="ccu:Ccur_00540"/>
<feature type="domain" description="Putative Se/S carrier protein-like" evidence="1">
    <location>
        <begin position="14"/>
        <end position="79"/>
    </location>
</feature>
<dbReference type="Pfam" id="PF11823">
    <property type="entry name" value="Se_S_carrier"/>
    <property type="match status" value="1"/>
</dbReference>
<reference evidence="2 3" key="1">
    <citation type="journal article" date="2009" name="Stand. Genomic Sci.">
        <title>Complete genome sequence of Cryptobacterium curtum type strain (12-3).</title>
        <authorList>
            <person name="Mavrommatis K."/>
            <person name="Pukall R."/>
            <person name="Rohde C."/>
            <person name="Chen F."/>
            <person name="Sims D."/>
            <person name="Brettin T."/>
            <person name="Kuske C."/>
            <person name="Detter J.C."/>
            <person name="Han C."/>
            <person name="Lapidus A."/>
            <person name="Copeland A."/>
            <person name="Glavina Del Rio T."/>
            <person name="Nolan M."/>
            <person name="Lucas S."/>
            <person name="Tice H."/>
            <person name="Cheng J.F."/>
            <person name="Bruce D."/>
            <person name="Goodwin L."/>
            <person name="Pitluck S."/>
            <person name="Ovchinnikova G."/>
            <person name="Pati A."/>
            <person name="Ivanova N."/>
            <person name="Chen A."/>
            <person name="Palaniappan K."/>
            <person name="Chain P."/>
            <person name="D'haeseleer P."/>
            <person name="Goker M."/>
            <person name="Bristow J."/>
            <person name="Eisen J.A."/>
            <person name="Markowitz V."/>
            <person name="Hugenholtz P."/>
            <person name="Rohde M."/>
            <person name="Klenk H.P."/>
            <person name="Kyrpides N.C."/>
        </authorList>
    </citation>
    <scope>NUCLEOTIDE SEQUENCE [LARGE SCALE GENOMIC DNA]</scope>
    <source>
        <strain evidence="3">ATCC 700683 / DSM 15641 / 12-3</strain>
    </source>
</reference>